<keyword evidence="8" id="KW-1185">Reference proteome</keyword>
<evidence type="ECO:0000256" key="2">
    <source>
        <dbReference type="ARBA" id="ARBA00005893"/>
    </source>
</evidence>
<comment type="similarity">
    <text evidence="2">Belongs to the KdsC family.</text>
</comment>
<evidence type="ECO:0000313" key="7">
    <source>
        <dbReference type="EMBL" id="MFC1799361.1"/>
    </source>
</evidence>
<evidence type="ECO:0000256" key="1">
    <source>
        <dbReference type="ARBA" id="ARBA00001946"/>
    </source>
</evidence>
<dbReference type="PIRSF" id="PIRSF006118">
    <property type="entry name" value="KDO8-P_Ptase"/>
    <property type="match status" value="1"/>
</dbReference>
<dbReference type="InterPro" id="IPR050793">
    <property type="entry name" value="CMP-NeuNAc_synthase"/>
</dbReference>
<dbReference type="EMBL" id="JBHPEI010000003">
    <property type="protein sequence ID" value="MFC1799361.1"/>
    <property type="molecule type" value="Genomic_DNA"/>
</dbReference>
<evidence type="ECO:0000256" key="6">
    <source>
        <dbReference type="ARBA" id="ARBA00022842"/>
    </source>
</evidence>
<dbReference type="Gene3D" id="3.40.50.1000">
    <property type="entry name" value="HAD superfamily/HAD-like"/>
    <property type="match status" value="1"/>
</dbReference>
<reference evidence="7 8" key="1">
    <citation type="submission" date="2024-09" db="EMBL/GenBank/DDBJ databases">
        <authorList>
            <person name="D'Angelo T."/>
        </authorList>
    </citation>
    <scope>NUCLEOTIDE SEQUENCE [LARGE SCALE GENOMIC DNA]</scope>
    <source>
        <strain evidence="7">SAG AM-311-F02</strain>
    </source>
</reference>
<keyword evidence="4" id="KW-0479">Metal-binding</keyword>
<comment type="cofactor">
    <cofactor evidence="1">
        <name>Mg(2+)</name>
        <dbReference type="ChEBI" id="CHEBI:18420"/>
    </cofactor>
</comment>
<evidence type="ECO:0000256" key="5">
    <source>
        <dbReference type="ARBA" id="ARBA00022801"/>
    </source>
</evidence>
<dbReference type="InterPro" id="IPR010023">
    <property type="entry name" value="KdsC_fam"/>
</dbReference>
<dbReference type="SUPFAM" id="SSF56784">
    <property type="entry name" value="HAD-like"/>
    <property type="match status" value="1"/>
</dbReference>
<dbReference type="SFLD" id="SFLDS00003">
    <property type="entry name" value="Haloacid_Dehalogenase"/>
    <property type="match status" value="1"/>
</dbReference>
<evidence type="ECO:0000256" key="4">
    <source>
        <dbReference type="ARBA" id="ARBA00022723"/>
    </source>
</evidence>
<dbReference type="PANTHER" id="PTHR21485">
    <property type="entry name" value="HAD SUPERFAMILY MEMBERS CMAS AND KDSC"/>
    <property type="match status" value="1"/>
</dbReference>
<name>A0ABV6YMS8_UNCEI</name>
<keyword evidence="5" id="KW-0378">Hydrolase</keyword>
<dbReference type="SFLD" id="SFLDG01136">
    <property type="entry name" value="C1.6:_Phosphoserine_Phosphatas"/>
    <property type="match status" value="1"/>
</dbReference>
<dbReference type="SFLD" id="SFLDG01138">
    <property type="entry name" value="C1.6.2:_Deoxy-d-mannose-octulo"/>
    <property type="match status" value="1"/>
</dbReference>
<dbReference type="CDD" id="cd01630">
    <property type="entry name" value="HAD_KDO-like"/>
    <property type="match status" value="1"/>
</dbReference>
<dbReference type="Pfam" id="PF08282">
    <property type="entry name" value="Hydrolase_3"/>
    <property type="match status" value="1"/>
</dbReference>
<evidence type="ECO:0000256" key="3">
    <source>
        <dbReference type="ARBA" id="ARBA00011881"/>
    </source>
</evidence>
<accession>A0ABV6YMS8</accession>
<protein>
    <submittedName>
        <fullName evidence="7">KdsC family phosphatase</fullName>
    </submittedName>
</protein>
<gene>
    <name evidence="7" type="ORF">ACFL2Z_00405</name>
</gene>
<keyword evidence="6" id="KW-0460">Magnesium</keyword>
<sequence>MKIKLFGMDVDGVLTDAGIYLGNSGQELKKFNAHDGMGITLLIRSGIVPFIITGRTSEAVARRAGELSISEVYQGAKRKEECLEDIASRLGVALGEIAYVGDDIADLSVLTRVGLPIAVGDALPEVREVATYITRARGGDGAVREACEHVIRLNGHQGPFYSLLEE</sequence>
<organism evidence="7 8">
    <name type="scientific">Eiseniibacteriota bacterium</name>
    <dbReference type="NCBI Taxonomy" id="2212470"/>
    <lineage>
        <taxon>Bacteria</taxon>
        <taxon>Candidatus Eiseniibacteriota</taxon>
    </lineage>
</organism>
<dbReference type="InterPro" id="IPR023214">
    <property type="entry name" value="HAD_sf"/>
</dbReference>
<dbReference type="Proteomes" id="UP001594288">
    <property type="component" value="Unassembled WGS sequence"/>
</dbReference>
<dbReference type="PANTHER" id="PTHR21485:SF3">
    <property type="entry name" value="N-ACYLNEURAMINATE CYTIDYLYLTRANSFERASE"/>
    <property type="match status" value="1"/>
</dbReference>
<evidence type="ECO:0000313" key="8">
    <source>
        <dbReference type="Proteomes" id="UP001594288"/>
    </source>
</evidence>
<comment type="subunit">
    <text evidence="3">Homotetramer.</text>
</comment>
<dbReference type="NCBIfam" id="TIGR01670">
    <property type="entry name" value="KdsC-phosphatas"/>
    <property type="match status" value="1"/>
</dbReference>
<comment type="caution">
    <text evidence="7">The sequence shown here is derived from an EMBL/GenBank/DDBJ whole genome shotgun (WGS) entry which is preliminary data.</text>
</comment>
<proteinExistence type="inferred from homology"/>
<dbReference type="InterPro" id="IPR036412">
    <property type="entry name" value="HAD-like_sf"/>
</dbReference>